<dbReference type="EMBL" id="OX597823">
    <property type="protein sequence ID" value="CAI9729404.1"/>
    <property type="molecule type" value="Genomic_DNA"/>
</dbReference>
<sequence length="158" mass="17415">MTESQKFVFVDIIEVETASATGPQQEQAQNHWPRLDNYFLIKSREGDKFIFNCKLCLPGTVPIKGHMTNLKLHIKRTHIAKFMQFEEKVKAGSSRGKAKKRFSSGSNSGNSISELSNLFSFPSGKKACQQLIADSFGIAATDSGIPQAAVDQGLWTCS</sequence>
<dbReference type="AlphaFoldDB" id="A0AA36B8L8"/>
<dbReference type="Proteomes" id="UP001162480">
    <property type="component" value="Chromosome 10"/>
</dbReference>
<evidence type="ECO:0000313" key="1">
    <source>
        <dbReference type="EMBL" id="CAI9729404.1"/>
    </source>
</evidence>
<evidence type="ECO:0008006" key="3">
    <source>
        <dbReference type="Google" id="ProtNLM"/>
    </source>
</evidence>
<gene>
    <name evidence="1" type="ORF">OCTVUL_1B008383</name>
</gene>
<organism evidence="1 2">
    <name type="scientific">Octopus vulgaris</name>
    <name type="common">Common octopus</name>
    <dbReference type="NCBI Taxonomy" id="6645"/>
    <lineage>
        <taxon>Eukaryota</taxon>
        <taxon>Metazoa</taxon>
        <taxon>Spiralia</taxon>
        <taxon>Lophotrochozoa</taxon>
        <taxon>Mollusca</taxon>
        <taxon>Cephalopoda</taxon>
        <taxon>Coleoidea</taxon>
        <taxon>Octopodiformes</taxon>
        <taxon>Octopoda</taxon>
        <taxon>Incirrata</taxon>
        <taxon>Octopodidae</taxon>
        <taxon>Octopus</taxon>
    </lineage>
</organism>
<evidence type="ECO:0000313" key="2">
    <source>
        <dbReference type="Proteomes" id="UP001162480"/>
    </source>
</evidence>
<reference evidence="1" key="1">
    <citation type="submission" date="2023-08" db="EMBL/GenBank/DDBJ databases">
        <authorList>
            <person name="Alioto T."/>
            <person name="Alioto T."/>
            <person name="Gomez Garrido J."/>
        </authorList>
    </citation>
    <scope>NUCLEOTIDE SEQUENCE</scope>
</reference>
<name>A0AA36B8L8_OCTVU</name>
<protein>
    <recommendedName>
        <fullName evidence="3">BED-type domain-containing protein</fullName>
    </recommendedName>
</protein>
<keyword evidence="2" id="KW-1185">Reference proteome</keyword>
<proteinExistence type="predicted"/>
<accession>A0AA36B8L8</accession>